<dbReference type="Gene3D" id="3.40.1440.10">
    <property type="entry name" value="GIY-YIG endonuclease"/>
    <property type="match status" value="1"/>
</dbReference>
<evidence type="ECO:0000313" key="2">
    <source>
        <dbReference type="Proteomes" id="UP000252733"/>
    </source>
</evidence>
<protein>
    <recommendedName>
        <fullName evidence="3">GIY-YIG catalytic domain-containing protein</fullName>
    </recommendedName>
</protein>
<accession>A0A2T0XEI0</accession>
<dbReference type="Proteomes" id="UP000252733">
    <property type="component" value="Unassembled WGS sequence"/>
</dbReference>
<dbReference type="InterPro" id="IPR035901">
    <property type="entry name" value="GIY-YIG_endonuc_sf"/>
</dbReference>
<sequence length="29" mass="3490">MPHYVYILYSTSRDRYYFGTTSDITGRLL</sequence>
<keyword evidence="2" id="KW-1185">Reference proteome</keyword>
<evidence type="ECO:0008006" key="3">
    <source>
        <dbReference type="Google" id="ProtNLM"/>
    </source>
</evidence>
<dbReference type="EMBL" id="QPIZ01000007">
    <property type="protein sequence ID" value="RCW36854.1"/>
    <property type="molecule type" value="Genomic_DNA"/>
</dbReference>
<name>A0A2T0XEI0_9BACT</name>
<gene>
    <name evidence="1" type="ORF">DFO77_107145</name>
</gene>
<proteinExistence type="predicted"/>
<reference evidence="1 2" key="1">
    <citation type="submission" date="2018-07" db="EMBL/GenBank/DDBJ databases">
        <title>Freshwater and sediment microbial communities from various areas in North America, analyzing microbe dynamics in response to fracking.</title>
        <authorList>
            <person name="Lamendella R."/>
        </authorList>
    </citation>
    <scope>NUCLEOTIDE SEQUENCE [LARGE SCALE GENOMIC DNA]</scope>
    <source>
        <strain evidence="1 2">160A</strain>
    </source>
</reference>
<evidence type="ECO:0000313" key="1">
    <source>
        <dbReference type="EMBL" id="RCW36854.1"/>
    </source>
</evidence>
<comment type="caution">
    <text evidence="1">The sequence shown here is derived from an EMBL/GenBank/DDBJ whole genome shotgun (WGS) entry which is preliminary data.</text>
</comment>
<dbReference type="AlphaFoldDB" id="A0A2T0XEI0"/>
<organism evidence="1 2">
    <name type="scientific">Marinilabilia salmonicolor</name>
    <dbReference type="NCBI Taxonomy" id="989"/>
    <lineage>
        <taxon>Bacteria</taxon>
        <taxon>Pseudomonadati</taxon>
        <taxon>Bacteroidota</taxon>
        <taxon>Bacteroidia</taxon>
        <taxon>Marinilabiliales</taxon>
        <taxon>Marinilabiliaceae</taxon>
        <taxon>Marinilabilia</taxon>
    </lineage>
</organism>